<sequence>MQSFLNARLFDVSADDARLERLREAATDLSGTLKSSPERVASFTMVGIDREVGPDEPIVREAVAILGKRWKSYAGAFSDEQLPTVARAIILQALADVVGNDGSAAAISATSRNLLPHLGSRTDKAVWIELVSAAESRLEERATREWGLPSEGLTAPRFQVPEHQPIAVPIVNRDFLKGKMAAAVGPNDEEGSALKGANPYWPNSGQSWSHAFTPIAVDGIADVIDAVVARFAKTLDTVQTSSSIGTALQDFAQGLAHSTQATVHVLERRSRLLWWKEALFSPSSGLSYRELNPAIAAALASVDASALTGAFAPRMAEHFVTEAVRRIDPDAMTTSLSLVEMAAAVQADASPAGEACRGAMAPMHASPGRTTLASLIAGEVRIDAGVLAVRTGLEADTSMTPIGFALWLFREQQAAAATPRVAKRVKSLRR</sequence>
<reference evidence="2 3" key="1">
    <citation type="submission" date="2020-08" db="EMBL/GenBank/DDBJ databases">
        <title>Genomic Encyclopedia of Type Strains, Phase IV (KMG-IV): sequencing the most valuable type-strain genomes for metagenomic binning, comparative biology and taxonomic classification.</title>
        <authorList>
            <person name="Goeker M."/>
        </authorList>
    </citation>
    <scope>NUCLEOTIDE SEQUENCE [LARGE SCALE GENOMIC DNA]</scope>
    <source>
        <strain evidence="2 3">DSM 25024</strain>
    </source>
</reference>
<proteinExistence type="predicted"/>
<organism evidence="2 3">
    <name type="scientific">Aureimonas phyllosphaerae</name>
    <dbReference type="NCBI Taxonomy" id="1166078"/>
    <lineage>
        <taxon>Bacteria</taxon>
        <taxon>Pseudomonadati</taxon>
        <taxon>Pseudomonadota</taxon>
        <taxon>Alphaproteobacteria</taxon>
        <taxon>Hyphomicrobiales</taxon>
        <taxon>Aurantimonadaceae</taxon>
        <taxon>Aureimonas</taxon>
    </lineage>
</organism>
<dbReference type="InterPro" id="IPR045523">
    <property type="entry name" value="GASH"/>
</dbReference>
<evidence type="ECO:0000259" key="1">
    <source>
        <dbReference type="Pfam" id="PF19994"/>
    </source>
</evidence>
<name>A0A7W6BUU6_9HYPH</name>
<dbReference type="Proteomes" id="UP000531216">
    <property type="component" value="Unassembled WGS sequence"/>
</dbReference>
<comment type="caution">
    <text evidence="2">The sequence shown here is derived from an EMBL/GenBank/DDBJ whole genome shotgun (WGS) entry which is preliminary data.</text>
</comment>
<dbReference type="EMBL" id="JACIDO010000008">
    <property type="protein sequence ID" value="MBB3937342.1"/>
    <property type="molecule type" value="Genomic_DNA"/>
</dbReference>
<evidence type="ECO:0000313" key="3">
    <source>
        <dbReference type="Proteomes" id="UP000531216"/>
    </source>
</evidence>
<dbReference type="Pfam" id="PF19994">
    <property type="entry name" value="GASH"/>
    <property type="match status" value="1"/>
</dbReference>
<keyword evidence="3" id="KW-1185">Reference proteome</keyword>
<evidence type="ECO:0000313" key="2">
    <source>
        <dbReference type="EMBL" id="MBB3937342.1"/>
    </source>
</evidence>
<accession>A0A7W6BUU6</accession>
<gene>
    <name evidence="2" type="ORF">GGR05_003508</name>
</gene>
<protein>
    <recommendedName>
        <fullName evidence="1">GTPase-associated system helical domain-containing protein</fullName>
    </recommendedName>
</protein>
<dbReference type="AlphaFoldDB" id="A0A7W6BUU6"/>
<dbReference type="RefSeq" id="WP_090964312.1">
    <property type="nucleotide sequence ID" value="NZ_FOOA01000012.1"/>
</dbReference>
<dbReference type="OrthoDB" id="958025at2"/>
<feature type="domain" description="GTPase-associated system helical" evidence="1">
    <location>
        <begin position="1"/>
        <end position="415"/>
    </location>
</feature>